<sequence length="213" mass="24536">MKSRTLKTIHNLIVSDYEIKPLGNGKFIHTFQPQTTDTIYSFEANGTPELEEGGYYNIGYYEDGANKIVDISSTAKADKINPYFSYSYAKNISEENTSVNKQKNDIRVTHSATDGYYWGKKYAWRQFGLAIPKDAFYKYLEEINHPFIKCKTINPDLPFNQNEDSIAYKEDGLDEAIQNLLFSAKKATKVYFESPYYSKRFSIRGPKSITDKK</sequence>
<dbReference type="RefSeq" id="WP_061519590.1">
    <property type="nucleotide sequence ID" value="NZ_JRUE01000228.1"/>
</dbReference>
<dbReference type="Proteomes" id="UP000075680">
    <property type="component" value="Unassembled WGS sequence"/>
</dbReference>
<dbReference type="AlphaFoldDB" id="A0A150HKF3"/>
<name>A0A150HKF3_9GAMM</name>
<evidence type="ECO:0000313" key="2">
    <source>
        <dbReference type="Proteomes" id="UP000075680"/>
    </source>
</evidence>
<accession>A0A150HKF3</accession>
<proteinExistence type="predicted"/>
<gene>
    <name evidence="1" type="ORF">AVENLUH5627_03028</name>
</gene>
<comment type="caution">
    <text evidence="1">The sequence shown here is derived from an EMBL/GenBank/DDBJ whole genome shotgun (WGS) entry which is preliminary data.</text>
</comment>
<dbReference type="EMBL" id="JRUE01000228">
    <property type="protein sequence ID" value="KXZ64617.1"/>
    <property type="molecule type" value="Genomic_DNA"/>
</dbReference>
<reference evidence="1 2" key="1">
    <citation type="journal article" date="2016" name="Sci. Rep.">
        <title>Genomic and phenotypic characterization of the species Acinetobacter venetianus.</title>
        <authorList>
            <person name="Fondi M."/>
            <person name="Maida I."/>
            <person name="Perrin E."/>
            <person name="Orlandini V."/>
            <person name="La Torre L."/>
            <person name="Bosi E."/>
            <person name="Negroni A."/>
            <person name="Zanaroli G."/>
            <person name="Fava F."/>
            <person name="Decorosi F."/>
            <person name="Giovannetti L."/>
            <person name="Viti C."/>
            <person name="Vaneechoutte M."/>
            <person name="Dijkshoorn L."/>
            <person name="Fani R."/>
        </authorList>
    </citation>
    <scope>NUCLEOTIDE SEQUENCE [LARGE SCALE GENOMIC DNA]</scope>
    <source>
        <strain evidence="1 2">LUH5627</strain>
    </source>
</reference>
<dbReference type="PATRIC" id="fig|52133.18.peg.3101"/>
<organism evidence="1 2">
    <name type="scientific">Acinetobacter venetianus</name>
    <dbReference type="NCBI Taxonomy" id="52133"/>
    <lineage>
        <taxon>Bacteria</taxon>
        <taxon>Pseudomonadati</taxon>
        <taxon>Pseudomonadota</taxon>
        <taxon>Gammaproteobacteria</taxon>
        <taxon>Moraxellales</taxon>
        <taxon>Moraxellaceae</taxon>
        <taxon>Acinetobacter</taxon>
    </lineage>
</organism>
<evidence type="ECO:0000313" key="1">
    <source>
        <dbReference type="EMBL" id="KXZ64617.1"/>
    </source>
</evidence>
<protein>
    <submittedName>
        <fullName evidence="1">Uncharacterized protein</fullName>
    </submittedName>
</protein>